<organism evidence="4 5">
    <name type="scientific">Tardiphaga alba</name>
    <dbReference type="NCBI Taxonomy" id="340268"/>
    <lineage>
        <taxon>Bacteria</taxon>
        <taxon>Pseudomonadati</taxon>
        <taxon>Pseudomonadota</taxon>
        <taxon>Alphaproteobacteria</taxon>
        <taxon>Hyphomicrobiales</taxon>
        <taxon>Nitrobacteraceae</taxon>
        <taxon>Tardiphaga</taxon>
    </lineage>
</organism>
<dbReference type="Proteomes" id="UP000682843">
    <property type="component" value="Chromosome"/>
</dbReference>
<keyword evidence="1" id="KW-0175">Coiled coil</keyword>
<gene>
    <name evidence="4" type="ORF">RPMA_15450</name>
</gene>
<accession>A0ABX8AE24</accession>
<evidence type="ECO:0000313" key="4">
    <source>
        <dbReference type="EMBL" id="QUS40070.1"/>
    </source>
</evidence>
<sequence length="385" mass="40681">MADKRDQWADSFSAEPQGLLTGFLADEDKGGRRLMWRLGSWGVAAIGAVSLAVVSSQYQLQLRHDQVVASDSIARQAQQLQQLTKEAQVENRRLTHAIETLNGDRDRLFARVTSIEQGLDSVTGSIKRQAAAVVVPKPVTPEPAAEPVSTAAIPTEPVPATLPAIPFVPVVAPVASTPPQDEPAKVTTAAILAPEPTPEAPPAIEVAATAVVQPEVVATPVSRTEFGVDIGGANSVDGLRAIWRGMSKSRALSGLRPIITVRERSNGLGMQLRLVAGPLTDAAAAAQICAALIETKRPCETSTFDGQRLALKNEAEPAAAAPVVPKPPRPAQRRAAPKPEPAPAPKPEQRSEPSPPPRPVEEAQAQAPEPKPTPSLRTLLGFSRE</sequence>
<keyword evidence="3" id="KW-1133">Transmembrane helix</keyword>
<keyword evidence="3" id="KW-0812">Transmembrane</keyword>
<protein>
    <recommendedName>
        <fullName evidence="6">SPOR domain-containing protein</fullName>
    </recommendedName>
</protein>
<proteinExistence type="predicted"/>
<evidence type="ECO:0008006" key="6">
    <source>
        <dbReference type="Google" id="ProtNLM"/>
    </source>
</evidence>
<feature type="transmembrane region" description="Helical" evidence="3">
    <location>
        <begin position="38"/>
        <end position="58"/>
    </location>
</feature>
<dbReference type="EMBL" id="CP036498">
    <property type="protein sequence ID" value="QUS40070.1"/>
    <property type="molecule type" value="Genomic_DNA"/>
</dbReference>
<evidence type="ECO:0000313" key="5">
    <source>
        <dbReference type="Proteomes" id="UP000682843"/>
    </source>
</evidence>
<dbReference type="RefSeq" id="WP_211908451.1">
    <property type="nucleotide sequence ID" value="NZ_CP036498.1"/>
</dbReference>
<evidence type="ECO:0000256" key="1">
    <source>
        <dbReference type="SAM" id="Coils"/>
    </source>
</evidence>
<feature type="coiled-coil region" evidence="1">
    <location>
        <begin position="73"/>
        <end position="100"/>
    </location>
</feature>
<keyword evidence="5" id="KW-1185">Reference proteome</keyword>
<reference evidence="4 5" key="1">
    <citation type="submission" date="2019-02" db="EMBL/GenBank/DDBJ databases">
        <title>Emended description of the genus Rhodopseudomonas and description of Rhodopseudomonas albus sp. nov., a non-phototrophic, heavy-metal-tolerant bacterium isolated from garden soil.</title>
        <authorList>
            <person name="Bao Z."/>
            <person name="Cao W.W."/>
            <person name="Sato Y."/>
            <person name="Nishizawa T."/>
            <person name="Zhao J."/>
            <person name="Guo Y."/>
            <person name="Ohta H."/>
        </authorList>
    </citation>
    <scope>NUCLEOTIDE SEQUENCE [LARGE SCALE GENOMIC DNA]</scope>
    <source>
        <strain evidence="4 5">SK50-23</strain>
    </source>
</reference>
<evidence type="ECO:0000256" key="2">
    <source>
        <dbReference type="SAM" id="MobiDB-lite"/>
    </source>
</evidence>
<evidence type="ECO:0000256" key="3">
    <source>
        <dbReference type="SAM" id="Phobius"/>
    </source>
</evidence>
<name>A0ABX8AE24_9BRAD</name>
<keyword evidence="3" id="KW-0472">Membrane</keyword>
<feature type="region of interest" description="Disordered" evidence="2">
    <location>
        <begin position="316"/>
        <end position="385"/>
    </location>
</feature>